<organism evidence="1 2">
    <name type="scientific">Caerostris extrusa</name>
    <name type="common">Bark spider</name>
    <name type="synonym">Caerostris bankana</name>
    <dbReference type="NCBI Taxonomy" id="172846"/>
    <lineage>
        <taxon>Eukaryota</taxon>
        <taxon>Metazoa</taxon>
        <taxon>Ecdysozoa</taxon>
        <taxon>Arthropoda</taxon>
        <taxon>Chelicerata</taxon>
        <taxon>Arachnida</taxon>
        <taxon>Araneae</taxon>
        <taxon>Araneomorphae</taxon>
        <taxon>Entelegynae</taxon>
        <taxon>Araneoidea</taxon>
        <taxon>Araneidae</taxon>
        <taxon>Caerostris</taxon>
    </lineage>
</organism>
<comment type="caution">
    <text evidence="1">The sequence shown here is derived from an EMBL/GenBank/DDBJ whole genome shotgun (WGS) entry which is preliminary data.</text>
</comment>
<name>A0AAV4T621_CAEEX</name>
<dbReference type="Proteomes" id="UP001054945">
    <property type="component" value="Unassembled WGS sequence"/>
</dbReference>
<proteinExistence type="predicted"/>
<reference evidence="1 2" key="1">
    <citation type="submission" date="2021-06" db="EMBL/GenBank/DDBJ databases">
        <title>Caerostris extrusa draft genome.</title>
        <authorList>
            <person name="Kono N."/>
            <person name="Arakawa K."/>
        </authorList>
    </citation>
    <scope>NUCLEOTIDE SEQUENCE [LARGE SCALE GENOMIC DNA]</scope>
</reference>
<dbReference type="AlphaFoldDB" id="A0AAV4T621"/>
<keyword evidence="2" id="KW-1185">Reference proteome</keyword>
<evidence type="ECO:0000313" key="1">
    <source>
        <dbReference type="EMBL" id="GIY40092.1"/>
    </source>
</evidence>
<dbReference type="EMBL" id="BPLR01010556">
    <property type="protein sequence ID" value="GIY40092.1"/>
    <property type="molecule type" value="Genomic_DNA"/>
</dbReference>
<sequence length="101" mass="11988">MVYFDNKTPRVGPEIGPYRFIRDHDTTCQTRGTTDRWLRPRGSSISSVSLTTRMNRGYFFWFIFDHLPRFLFSHFLFLSESWMSVCAALISRQDNLKTNKL</sequence>
<gene>
    <name evidence="1" type="ORF">CEXT_721671</name>
</gene>
<evidence type="ECO:0000313" key="2">
    <source>
        <dbReference type="Proteomes" id="UP001054945"/>
    </source>
</evidence>
<protein>
    <submittedName>
        <fullName evidence="1">Uncharacterized protein</fullName>
    </submittedName>
</protein>
<accession>A0AAV4T621</accession>